<comment type="caution">
    <text evidence="1">The sequence shown here is derived from an EMBL/GenBank/DDBJ whole genome shotgun (WGS) entry which is preliminary data.</text>
</comment>
<name>A0AAD3P0Z9_9RHOB</name>
<gene>
    <name evidence="1" type="ORF">GCM10017635_31420</name>
</gene>
<evidence type="ECO:0000313" key="1">
    <source>
        <dbReference type="EMBL" id="GLK65665.1"/>
    </source>
</evidence>
<dbReference type="Proteomes" id="UP001143349">
    <property type="component" value="Unassembled WGS sequence"/>
</dbReference>
<organism evidence="1 2">
    <name type="scientific">Paracoccus kondratievae</name>
    <dbReference type="NCBI Taxonomy" id="135740"/>
    <lineage>
        <taxon>Bacteria</taxon>
        <taxon>Pseudomonadati</taxon>
        <taxon>Pseudomonadota</taxon>
        <taxon>Alphaproteobacteria</taxon>
        <taxon>Rhodobacterales</taxon>
        <taxon>Paracoccaceae</taxon>
        <taxon>Paracoccus</taxon>
    </lineage>
</organism>
<dbReference type="RefSeq" id="WP_271180179.1">
    <property type="nucleotide sequence ID" value="NZ_BSFH01000093.1"/>
</dbReference>
<accession>A0AAD3P0Z9</accession>
<protein>
    <submittedName>
        <fullName evidence="1">Uncharacterized protein</fullName>
    </submittedName>
</protein>
<sequence length="120" mass="12338">MTTATQDKLNDTPPDYPGFVPSAEEAALFDGMVAGVDAFATTLAMRFEDAGSDPMVGASLVANLLVGAAWKLAAVTRIIDGGTPDPANFVGLATDITTRARFDTEAIRSAMAEIEGGASV</sequence>
<reference evidence="1" key="2">
    <citation type="submission" date="2023-01" db="EMBL/GenBank/DDBJ databases">
        <authorList>
            <person name="Sun Q."/>
            <person name="Evtushenko L."/>
        </authorList>
    </citation>
    <scope>NUCLEOTIDE SEQUENCE</scope>
    <source>
        <strain evidence="1">VKM B-2222</strain>
    </source>
</reference>
<dbReference type="AlphaFoldDB" id="A0AAD3P0Z9"/>
<dbReference type="EMBL" id="BSFH01000093">
    <property type="protein sequence ID" value="GLK65665.1"/>
    <property type="molecule type" value="Genomic_DNA"/>
</dbReference>
<evidence type="ECO:0000313" key="2">
    <source>
        <dbReference type="Proteomes" id="UP001143349"/>
    </source>
</evidence>
<proteinExistence type="predicted"/>
<keyword evidence="2" id="KW-1185">Reference proteome</keyword>
<reference evidence="1" key="1">
    <citation type="journal article" date="2014" name="Int. J. Syst. Evol. Microbiol.">
        <title>Complete genome sequence of Corynebacterium casei LMG S-19264T (=DSM 44701T), isolated from a smear-ripened cheese.</title>
        <authorList>
            <consortium name="US DOE Joint Genome Institute (JGI-PGF)"/>
            <person name="Walter F."/>
            <person name="Albersmeier A."/>
            <person name="Kalinowski J."/>
            <person name="Ruckert C."/>
        </authorList>
    </citation>
    <scope>NUCLEOTIDE SEQUENCE</scope>
    <source>
        <strain evidence="1">VKM B-2222</strain>
    </source>
</reference>